<reference evidence="2 3" key="1">
    <citation type="journal article" date="2019" name="Commun. Biol.">
        <title>The bagworm genome reveals a unique fibroin gene that provides high tensile strength.</title>
        <authorList>
            <person name="Kono N."/>
            <person name="Nakamura H."/>
            <person name="Ohtoshi R."/>
            <person name="Tomita M."/>
            <person name="Numata K."/>
            <person name="Arakawa K."/>
        </authorList>
    </citation>
    <scope>NUCLEOTIDE SEQUENCE [LARGE SCALE GENOMIC DNA]</scope>
</reference>
<dbReference type="Proteomes" id="UP000299102">
    <property type="component" value="Unassembled WGS sequence"/>
</dbReference>
<accession>A0A4C1UPR7</accession>
<dbReference type="EMBL" id="BGZK01000201">
    <property type="protein sequence ID" value="GBP27956.1"/>
    <property type="molecule type" value="Genomic_DNA"/>
</dbReference>
<organism evidence="2 3">
    <name type="scientific">Eumeta variegata</name>
    <name type="common">Bagworm moth</name>
    <name type="synonym">Eumeta japonica</name>
    <dbReference type="NCBI Taxonomy" id="151549"/>
    <lineage>
        <taxon>Eukaryota</taxon>
        <taxon>Metazoa</taxon>
        <taxon>Ecdysozoa</taxon>
        <taxon>Arthropoda</taxon>
        <taxon>Hexapoda</taxon>
        <taxon>Insecta</taxon>
        <taxon>Pterygota</taxon>
        <taxon>Neoptera</taxon>
        <taxon>Endopterygota</taxon>
        <taxon>Lepidoptera</taxon>
        <taxon>Glossata</taxon>
        <taxon>Ditrysia</taxon>
        <taxon>Tineoidea</taxon>
        <taxon>Psychidae</taxon>
        <taxon>Oiketicinae</taxon>
        <taxon>Eumeta</taxon>
    </lineage>
</organism>
<sequence>MSLDIAAIAKGPVTAHVSMDAGAYVQYNTRNCRSELPTNDVLRRYNAPLPFLLHPLFPIPRHCDAFVPEFTAAAVFRSRSFPGVAEKDHKSSQLHEFSTFRSSRRYSSVVSREDVGLAGRVKSL</sequence>
<evidence type="ECO:0000256" key="1">
    <source>
        <dbReference type="SAM" id="MobiDB-lite"/>
    </source>
</evidence>
<keyword evidence="3" id="KW-1185">Reference proteome</keyword>
<evidence type="ECO:0000313" key="2">
    <source>
        <dbReference type="EMBL" id="GBP27956.1"/>
    </source>
</evidence>
<gene>
    <name evidence="2" type="ORF">EVAR_83585_1</name>
</gene>
<comment type="caution">
    <text evidence="2">The sequence shown here is derived from an EMBL/GenBank/DDBJ whole genome shotgun (WGS) entry which is preliminary data.</text>
</comment>
<dbReference type="AlphaFoldDB" id="A0A4C1UPR7"/>
<feature type="region of interest" description="Disordered" evidence="1">
    <location>
        <begin position="83"/>
        <end position="102"/>
    </location>
</feature>
<evidence type="ECO:0000313" key="3">
    <source>
        <dbReference type="Proteomes" id="UP000299102"/>
    </source>
</evidence>
<name>A0A4C1UPR7_EUMVA</name>
<protein>
    <submittedName>
        <fullName evidence="2">Uncharacterized protein</fullName>
    </submittedName>
</protein>
<proteinExistence type="predicted"/>